<dbReference type="InterPro" id="IPR008972">
    <property type="entry name" value="Cupredoxin"/>
</dbReference>
<dbReference type="FunFam" id="2.60.40.420:FF:000024">
    <property type="entry name" value="FET5p Multicopper oxidase"/>
    <property type="match status" value="1"/>
</dbReference>
<dbReference type="InterPro" id="IPR011706">
    <property type="entry name" value="Cu-oxidase_C"/>
</dbReference>
<evidence type="ECO:0000313" key="7">
    <source>
        <dbReference type="Proteomes" id="UP000637239"/>
    </source>
</evidence>
<keyword evidence="4" id="KW-0812">Transmembrane</keyword>
<keyword evidence="4" id="KW-0472">Membrane</keyword>
<reference evidence="6" key="1">
    <citation type="submission" date="2021-01" db="EMBL/GenBank/DDBJ databases">
        <authorList>
            <consortium name="Aspergillus chevalieri M1 genome sequencing consortium"/>
            <person name="Kazuki M."/>
            <person name="Futagami T."/>
        </authorList>
    </citation>
    <scope>NUCLEOTIDE SEQUENCE</scope>
    <source>
        <strain evidence="6">M1</strain>
    </source>
</reference>
<evidence type="ECO:0000256" key="1">
    <source>
        <dbReference type="ARBA" id="ARBA00010609"/>
    </source>
</evidence>
<dbReference type="RefSeq" id="XP_043139132.1">
    <property type="nucleotide sequence ID" value="XM_043281677.1"/>
</dbReference>
<dbReference type="EMBL" id="AP024421">
    <property type="protein sequence ID" value="BCR90610.1"/>
    <property type="molecule type" value="Genomic_DNA"/>
</dbReference>
<dbReference type="PROSITE" id="PS00079">
    <property type="entry name" value="MULTICOPPER_OXIDASE1"/>
    <property type="match status" value="1"/>
</dbReference>
<feature type="domain" description="Plastocyanin-like" evidence="5">
    <location>
        <begin position="92"/>
        <end position="223"/>
    </location>
</feature>
<evidence type="ECO:0000259" key="5">
    <source>
        <dbReference type="Pfam" id="PF07731"/>
    </source>
</evidence>
<dbReference type="GO" id="GO:0033573">
    <property type="term" value="C:high-affinity iron permease complex"/>
    <property type="evidence" value="ECO:0007669"/>
    <property type="project" value="TreeGrafter"/>
</dbReference>
<dbReference type="GO" id="GO:0010106">
    <property type="term" value="P:cellular response to iron ion starvation"/>
    <property type="evidence" value="ECO:0007669"/>
    <property type="project" value="TreeGrafter"/>
</dbReference>
<accession>A0A7R7VTU5</accession>
<dbReference type="InterPro" id="IPR002355">
    <property type="entry name" value="Cu_oxidase_Cu_BS"/>
</dbReference>
<dbReference type="PANTHER" id="PTHR11709">
    <property type="entry name" value="MULTI-COPPER OXIDASE"/>
    <property type="match status" value="1"/>
</dbReference>
<dbReference type="GO" id="GO:0005507">
    <property type="term" value="F:copper ion binding"/>
    <property type="evidence" value="ECO:0007669"/>
    <property type="project" value="InterPro"/>
</dbReference>
<dbReference type="SUPFAM" id="SSF49503">
    <property type="entry name" value="Cupredoxins"/>
    <property type="match status" value="1"/>
</dbReference>
<dbReference type="GO" id="GO:0033215">
    <property type="term" value="P:reductive iron assimilation"/>
    <property type="evidence" value="ECO:0007669"/>
    <property type="project" value="TreeGrafter"/>
</dbReference>
<dbReference type="InterPro" id="IPR045087">
    <property type="entry name" value="Cu-oxidase_fam"/>
</dbReference>
<dbReference type="InterPro" id="IPR033138">
    <property type="entry name" value="Cu_oxidase_CS"/>
</dbReference>
<dbReference type="AlphaFoldDB" id="A0A7R7VTU5"/>
<dbReference type="GeneID" id="66984968"/>
<reference evidence="6" key="2">
    <citation type="submission" date="2021-02" db="EMBL/GenBank/DDBJ databases">
        <title>Aspergillus chevalieri M1 genome sequence.</title>
        <authorList>
            <person name="Kadooka C."/>
            <person name="Mori K."/>
            <person name="Futagami T."/>
        </authorList>
    </citation>
    <scope>NUCLEOTIDE SEQUENCE</scope>
    <source>
        <strain evidence="6">M1</strain>
    </source>
</reference>
<comment type="similarity">
    <text evidence="1">Belongs to the multicopper oxidase family.</text>
</comment>
<feature type="transmembrane region" description="Helical" evidence="4">
    <location>
        <begin position="280"/>
        <end position="302"/>
    </location>
</feature>
<dbReference type="Proteomes" id="UP000637239">
    <property type="component" value="Chromosome 6"/>
</dbReference>
<dbReference type="CDD" id="cd13899">
    <property type="entry name" value="CuRO_3_Fet3p"/>
    <property type="match status" value="1"/>
</dbReference>
<dbReference type="PROSITE" id="PS00080">
    <property type="entry name" value="MULTICOPPER_OXIDASE2"/>
    <property type="match status" value="1"/>
</dbReference>
<name>A0A7R7VTU5_ASPCH</name>
<evidence type="ECO:0000256" key="3">
    <source>
        <dbReference type="ARBA" id="ARBA00023002"/>
    </source>
</evidence>
<sequence length="312" mass="33934">MVGSMDTSLFDTLLDTLNYNVTGWLVYDSTNDNAEAKTVSDFDKVVYNDYGLVLADGIKRYGDADITITLNLTMDNLGDGANYAFFNGKSYVMPKVPVLYSALTTGSAANDAKIYGTDTNAFVLSKGDVVDIVLNNDDTAKHPFHLHGHNFQVLWRSSESEGYFNHSNVTFASVPMRRDTLVVNPMGNFVIRFVADNPGIWFFHCHIEWHMDAGLAAVMVEAPFYLQEHMTIPQNHYDVCNASGTLTAGNAAGNMVDFYDLAGENKEVAPLPAGFTPRGIVALAFSCVAAVLGLASIVWYGIAPVTAGRVAI</sequence>
<gene>
    <name evidence="6" type="ORF">ACHE_60496A</name>
</gene>
<keyword evidence="3" id="KW-0560">Oxidoreductase</keyword>
<proteinExistence type="inferred from homology"/>
<keyword evidence="2" id="KW-0479">Metal-binding</keyword>
<keyword evidence="4" id="KW-1133">Transmembrane helix</keyword>
<dbReference type="PANTHER" id="PTHR11709:SF361">
    <property type="entry name" value="IRON TRANSPORT MULTICOPPER OXIDASE FET3"/>
    <property type="match status" value="1"/>
</dbReference>
<dbReference type="Pfam" id="PF07731">
    <property type="entry name" value="Cu-oxidase_2"/>
    <property type="match status" value="1"/>
</dbReference>
<organism evidence="6 7">
    <name type="scientific">Aspergillus chevalieri</name>
    <name type="common">Eurotium chevalieri</name>
    <dbReference type="NCBI Taxonomy" id="182096"/>
    <lineage>
        <taxon>Eukaryota</taxon>
        <taxon>Fungi</taxon>
        <taxon>Dikarya</taxon>
        <taxon>Ascomycota</taxon>
        <taxon>Pezizomycotina</taxon>
        <taxon>Eurotiomycetes</taxon>
        <taxon>Eurotiomycetidae</taxon>
        <taxon>Eurotiales</taxon>
        <taxon>Aspergillaceae</taxon>
        <taxon>Aspergillus</taxon>
        <taxon>Aspergillus subgen. Aspergillus</taxon>
    </lineage>
</organism>
<dbReference type="Gene3D" id="2.60.40.420">
    <property type="entry name" value="Cupredoxins - blue copper proteins"/>
    <property type="match status" value="1"/>
</dbReference>
<evidence type="ECO:0000256" key="4">
    <source>
        <dbReference type="SAM" id="Phobius"/>
    </source>
</evidence>
<evidence type="ECO:0000256" key="2">
    <source>
        <dbReference type="ARBA" id="ARBA00022723"/>
    </source>
</evidence>
<keyword evidence="7" id="KW-1185">Reference proteome</keyword>
<evidence type="ECO:0000313" key="6">
    <source>
        <dbReference type="EMBL" id="BCR90610.1"/>
    </source>
</evidence>
<dbReference type="KEGG" id="ache:ACHE_60496A"/>
<protein>
    <recommendedName>
        <fullName evidence="5">Plastocyanin-like domain-containing protein</fullName>
    </recommendedName>
</protein>
<dbReference type="GO" id="GO:0004322">
    <property type="term" value="F:ferroxidase activity"/>
    <property type="evidence" value="ECO:0007669"/>
    <property type="project" value="TreeGrafter"/>
</dbReference>